<keyword evidence="2" id="KW-1185">Reference proteome</keyword>
<dbReference type="GeneID" id="37266799"/>
<evidence type="ECO:0000313" key="1">
    <source>
        <dbReference type="EMBL" id="PWN98078.1"/>
    </source>
</evidence>
<dbReference type="Proteomes" id="UP000245946">
    <property type="component" value="Unassembled WGS sequence"/>
</dbReference>
<reference evidence="1 2" key="1">
    <citation type="journal article" date="2018" name="Mol. Biol. Evol.">
        <title>Broad Genomic Sampling Reveals a Smut Pathogenic Ancestry of the Fungal Clade Ustilaginomycotina.</title>
        <authorList>
            <person name="Kijpornyongpan T."/>
            <person name="Mondo S.J."/>
            <person name="Barry K."/>
            <person name="Sandor L."/>
            <person name="Lee J."/>
            <person name="Lipzen A."/>
            <person name="Pangilinan J."/>
            <person name="LaButti K."/>
            <person name="Hainaut M."/>
            <person name="Henrissat B."/>
            <person name="Grigoriev I.V."/>
            <person name="Spatafora J.W."/>
            <person name="Aime M.C."/>
        </authorList>
    </citation>
    <scope>NUCLEOTIDE SEQUENCE [LARGE SCALE GENOMIC DNA]</scope>
    <source>
        <strain evidence="1 2">MCA 4186</strain>
    </source>
</reference>
<sequence>MGKTGSYVWDVVPTAPSNKRSRESLWTIVEVATGRKTRMMNDDMTTSNWRFVGPHGWFYVVTGVPQEPRIVVMDSGGSYEVAEFDPEECKGVLHLDLRPAGSDFRQRGHEPVDITFIVAVFECINAIRDECAGAGKGRRDERGRLKLGGRSGLRKAFDRFLSI</sequence>
<dbReference type="OrthoDB" id="10333544at2759"/>
<dbReference type="EMBL" id="KZ819292">
    <property type="protein sequence ID" value="PWN98078.1"/>
    <property type="molecule type" value="Genomic_DNA"/>
</dbReference>
<dbReference type="AlphaFoldDB" id="A0A316ZAN2"/>
<name>A0A316ZAN2_9BASI</name>
<proteinExistence type="predicted"/>
<protein>
    <submittedName>
        <fullName evidence="1">Uncharacterized protein</fullName>
    </submittedName>
</protein>
<gene>
    <name evidence="1" type="ORF">FA09DRAFT_16364</name>
</gene>
<organism evidence="1 2">
    <name type="scientific">Tilletiopsis washingtonensis</name>
    <dbReference type="NCBI Taxonomy" id="58919"/>
    <lineage>
        <taxon>Eukaryota</taxon>
        <taxon>Fungi</taxon>
        <taxon>Dikarya</taxon>
        <taxon>Basidiomycota</taxon>
        <taxon>Ustilaginomycotina</taxon>
        <taxon>Exobasidiomycetes</taxon>
        <taxon>Entylomatales</taxon>
        <taxon>Entylomatales incertae sedis</taxon>
        <taxon>Tilletiopsis</taxon>
    </lineage>
</organism>
<evidence type="ECO:0000313" key="2">
    <source>
        <dbReference type="Proteomes" id="UP000245946"/>
    </source>
</evidence>
<dbReference type="RefSeq" id="XP_025598357.1">
    <property type="nucleotide sequence ID" value="XM_025739253.1"/>
</dbReference>
<accession>A0A316ZAN2</accession>